<gene>
    <name evidence="3" type="ORF">R7226_08550</name>
</gene>
<dbReference type="Pfam" id="PF12277">
    <property type="entry name" value="DUF3618"/>
    <property type="match status" value="1"/>
</dbReference>
<evidence type="ECO:0000313" key="3">
    <source>
        <dbReference type="EMBL" id="MDW5594383.1"/>
    </source>
</evidence>
<protein>
    <submittedName>
        <fullName evidence="3">DUF3618 domain-containing protein</fullName>
    </submittedName>
</protein>
<reference evidence="4" key="1">
    <citation type="submission" date="2023-07" db="EMBL/GenBank/DDBJ databases">
        <title>Conexibacter stalactiti sp. nov., isolated from stalactites in a lava cave and emended description of the genus Conexibacter.</title>
        <authorList>
            <person name="Lee S.D."/>
        </authorList>
    </citation>
    <scope>NUCLEOTIDE SEQUENCE [LARGE SCALE GENOMIC DNA]</scope>
    <source>
        <strain evidence="4">KCTC 39840</strain>
    </source>
</reference>
<evidence type="ECO:0000256" key="2">
    <source>
        <dbReference type="SAM" id="Phobius"/>
    </source>
</evidence>
<dbReference type="InterPro" id="IPR022062">
    <property type="entry name" value="DUF3618"/>
</dbReference>
<keyword evidence="2" id="KW-0812">Transmembrane</keyword>
<keyword evidence="2" id="KW-1133">Transmembrane helix</keyword>
<feature type="coiled-coil region" evidence="1">
    <location>
        <begin position="12"/>
        <end position="49"/>
    </location>
</feature>
<reference evidence="3 4" key="2">
    <citation type="submission" date="2023-10" db="EMBL/GenBank/DDBJ databases">
        <authorList>
            <person name="Han X.F."/>
        </authorList>
    </citation>
    <scope>NUCLEOTIDE SEQUENCE [LARGE SCALE GENOMIC DNA]</scope>
    <source>
        <strain evidence="3 4">KCTC 39840</strain>
    </source>
</reference>
<dbReference type="RefSeq" id="WP_318596654.1">
    <property type="nucleotide sequence ID" value="NZ_JAWSTH010000016.1"/>
</dbReference>
<evidence type="ECO:0000256" key="1">
    <source>
        <dbReference type="SAM" id="Coils"/>
    </source>
</evidence>
<keyword evidence="1" id="KW-0175">Coiled coil</keyword>
<evidence type="ECO:0000313" key="4">
    <source>
        <dbReference type="Proteomes" id="UP001284601"/>
    </source>
</evidence>
<feature type="transmembrane region" description="Helical" evidence="2">
    <location>
        <begin position="50"/>
        <end position="73"/>
    </location>
</feature>
<dbReference type="Proteomes" id="UP001284601">
    <property type="component" value="Unassembled WGS sequence"/>
</dbReference>
<proteinExistence type="predicted"/>
<organism evidence="3 4">
    <name type="scientific">Conexibacter stalactiti</name>
    <dbReference type="NCBI Taxonomy" id="1940611"/>
    <lineage>
        <taxon>Bacteria</taxon>
        <taxon>Bacillati</taxon>
        <taxon>Actinomycetota</taxon>
        <taxon>Thermoleophilia</taxon>
        <taxon>Solirubrobacterales</taxon>
        <taxon>Conexibacteraceae</taxon>
        <taxon>Conexibacter</taxon>
    </lineage>
</organism>
<sequence length="83" mass="9124">MPAPARTPEQIRASIEANRKELGASLESLRDQVEELTDWRKQLAAKQREAIIAAAVTGFVLGGGVAAVGGILFGRKRRKKRRR</sequence>
<comment type="caution">
    <text evidence="3">The sequence shown here is derived from an EMBL/GenBank/DDBJ whole genome shotgun (WGS) entry which is preliminary data.</text>
</comment>
<name>A0ABU4HM45_9ACTN</name>
<keyword evidence="2" id="KW-0472">Membrane</keyword>
<dbReference type="EMBL" id="JAWSTH010000016">
    <property type="protein sequence ID" value="MDW5594383.1"/>
    <property type="molecule type" value="Genomic_DNA"/>
</dbReference>
<accession>A0ABU4HM45</accession>
<keyword evidence="4" id="KW-1185">Reference proteome</keyword>